<name>A0ABX2EJV8_9BURK</name>
<dbReference type="Pfam" id="PF06974">
    <property type="entry name" value="WS_DGAT_C"/>
    <property type="match status" value="1"/>
</dbReference>
<keyword evidence="8" id="KW-0443">Lipid metabolism</keyword>
<evidence type="ECO:0000256" key="1">
    <source>
        <dbReference type="ARBA" id="ARBA00004771"/>
    </source>
</evidence>
<dbReference type="InterPro" id="IPR009721">
    <property type="entry name" value="O-acyltransferase_WSD1_C"/>
</dbReference>
<evidence type="ECO:0000313" key="13">
    <source>
        <dbReference type="EMBL" id="NRF68857.1"/>
    </source>
</evidence>
<keyword evidence="14" id="KW-1185">Reference proteome</keyword>
<sequence length="533" mass="57722">MKDLKHLSIVDGAFLHLETPEMPMHVGSLHLFELPEGYQGNWYEDVKAHVTSRMHLAPVFTRKLALMPFDLANPVWITDEDIDLDYHMRYLVLPKPGTLEQLHTLVGRLHSMLLDRSRPLWEFYVIEGLASGQMAFYGKVHHAAIDGQAGVMLGQSIFDLTPEPRKVRPPRPRRGSRYQLGFAEMLAAGLENQLNQVLQLGKLVPGLARSLASTVGETLRGLRAPTPPGTQAGSKLKLAPPTPFNHSITNQRAFSGVTLPLDDTKRIGKALGASINDMVLWLCATALRGYLNDSRELPDKTLVAMVPISLREQGDATMNNQVAGTVIDLGTQQADPLQRLEVIRAGTAAMKKQMGTWGGVVPTDFPSLGSPWLISGLASLYGRSRLADRLRFANVTISNVPGTPVPVYLAGAKMLDHLPVSIVVHGVALNITVQSYMGQLCFGLIACRRAVPDIDELGKQLQRAFETMLKLPLPEAKAAAIPPASVEKLPAAAVAPAKKRRPALPKPARQAAAVVPIKAPAAAKRARVSAGGG</sequence>
<evidence type="ECO:0000313" key="14">
    <source>
        <dbReference type="Proteomes" id="UP000737171"/>
    </source>
</evidence>
<dbReference type="Proteomes" id="UP000737171">
    <property type="component" value="Unassembled WGS sequence"/>
</dbReference>
<keyword evidence="7" id="KW-0319">Glycerol metabolism</keyword>
<reference evidence="13 14" key="1">
    <citation type="submission" date="2020-05" db="EMBL/GenBank/DDBJ databases">
        <title>Aquincola sp. isolate from soil.</title>
        <authorList>
            <person name="Han J."/>
            <person name="Kim D.-U."/>
        </authorList>
    </citation>
    <scope>NUCLEOTIDE SEQUENCE [LARGE SCALE GENOMIC DNA]</scope>
    <source>
        <strain evidence="13 14">S2</strain>
    </source>
</reference>
<evidence type="ECO:0000256" key="3">
    <source>
        <dbReference type="ARBA" id="ARBA00009587"/>
    </source>
</evidence>
<evidence type="ECO:0000259" key="11">
    <source>
        <dbReference type="Pfam" id="PF03007"/>
    </source>
</evidence>
<dbReference type="EC" id="2.3.1.20" evidence="4"/>
<dbReference type="PANTHER" id="PTHR31650:SF1">
    <property type="entry name" value="WAX ESTER SYNTHASE_DIACYLGLYCEROL ACYLTRANSFERASE 4-RELATED"/>
    <property type="match status" value="1"/>
</dbReference>
<dbReference type="Pfam" id="PF03007">
    <property type="entry name" value="WS_DGAT_cat"/>
    <property type="match status" value="1"/>
</dbReference>
<feature type="domain" description="O-acyltransferase WSD1-like N-terminal" evidence="11">
    <location>
        <begin position="7"/>
        <end position="279"/>
    </location>
</feature>
<keyword evidence="9" id="KW-0012">Acyltransferase</keyword>
<dbReference type="EMBL" id="JABRWJ010000005">
    <property type="protein sequence ID" value="NRF68857.1"/>
    <property type="molecule type" value="Genomic_DNA"/>
</dbReference>
<gene>
    <name evidence="13" type="ORF">HLB44_17835</name>
</gene>
<protein>
    <recommendedName>
        <fullName evidence="4">diacylglycerol O-acyltransferase</fullName>
        <ecNumber evidence="4">2.3.1.20</ecNumber>
    </recommendedName>
</protein>
<feature type="domain" description="O-acyltransferase WSD1 C-terminal" evidence="12">
    <location>
        <begin position="320"/>
        <end position="468"/>
    </location>
</feature>
<comment type="similarity">
    <text evidence="3">Belongs to the long-chain O-acyltransferase family.</text>
</comment>
<evidence type="ECO:0000256" key="2">
    <source>
        <dbReference type="ARBA" id="ARBA00005189"/>
    </source>
</evidence>
<comment type="caution">
    <text evidence="13">The sequence shown here is derived from an EMBL/GenBank/DDBJ whole genome shotgun (WGS) entry which is preliminary data.</text>
</comment>
<evidence type="ECO:0000259" key="12">
    <source>
        <dbReference type="Pfam" id="PF06974"/>
    </source>
</evidence>
<comment type="pathway">
    <text evidence="1">Glycerolipid metabolism; triacylglycerol biosynthesis.</text>
</comment>
<dbReference type="RefSeq" id="WP_173124970.1">
    <property type="nucleotide sequence ID" value="NZ_JABRWJ010000005.1"/>
</dbReference>
<dbReference type="NCBIfam" id="TIGR02946">
    <property type="entry name" value="acyl_WS_DGAT"/>
    <property type="match status" value="1"/>
</dbReference>
<comment type="pathway">
    <text evidence="2">Lipid metabolism.</text>
</comment>
<keyword evidence="5" id="KW-0444">Lipid biosynthesis</keyword>
<dbReference type="InterPro" id="IPR045034">
    <property type="entry name" value="O-acyltransferase_WSD1-like"/>
</dbReference>
<evidence type="ECO:0000256" key="6">
    <source>
        <dbReference type="ARBA" id="ARBA00022679"/>
    </source>
</evidence>
<evidence type="ECO:0000256" key="4">
    <source>
        <dbReference type="ARBA" id="ARBA00013244"/>
    </source>
</evidence>
<dbReference type="InterPro" id="IPR014292">
    <property type="entry name" value="Acyl_transf_WS/DGAT"/>
</dbReference>
<dbReference type="InterPro" id="IPR004255">
    <property type="entry name" value="O-acyltransferase_WSD1_N"/>
</dbReference>
<comment type="catalytic activity">
    <reaction evidence="10">
        <text>an acyl-CoA + a 1,2-diacyl-sn-glycerol = a triacyl-sn-glycerol + CoA</text>
        <dbReference type="Rhea" id="RHEA:10868"/>
        <dbReference type="ChEBI" id="CHEBI:17815"/>
        <dbReference type="ChEBI" id="CHEBI:57287"/>
        <dbReference type="ChEBI" id="CHEBI:58342"/>
        <dbReference type="ChEBI" id="CHEBI:64615"/>
        <dbReference type="EC" id="2.3.1.20"/>
    </reaction>
</comment>
<dbReference type="PANTHER" id="PTHR31650">
    <property type="entry name" value="O-ACYLTRANSFERASE (WSD1-LIKE) FAMILY PROTEIN"/>
    <property type="match status" value="1"/>
</dbReference>
<evidence type="ECO:0000256" key="10">
    <source>
        <dbReference type="ARBA" id="ARBA00048109"/>
    </source>
</evidence>
<accession>A0ABX2EJV8</accession>
<evidence type="ECO:0000256" key="5">
    <source>
        <dbReference type="ARBA" id="ARBA00022516"/>
    </source>
</evidence>
<evidence type="ECO:0000256" key="9">
    <source>
        <dbReference type="ARBA" id="ARBA00023315"/>
    </source>
</evidence>
<organism evidence="13 14">
    <name type="scientific">Pseudaquabacterium terrae</name>
    <dbReference type="NCBI Taxonomy" id="2732868"/>
    <lineage>
        <taxon>Bacteria</taxon>
        <taxon>Pseudomonadati</taxon>
        <taxon>Pseudomonadota</taxon>
        <taxon>Betaproteobacteria</taxon>
        <taxon>Burkholderiales</taxon>
        <taxon>Sphaerotilaceae</taxon>
        <taxon>Pseudaquabacterium</taxon>
    </lineage>
</organism>
<evidence type="ECO:0000256" key="8">
    <source>
        <dbReference type="ARBA" id="ARBA00023098"/>
    </source>
</evidence>
<proteinExistence type="inferred from homology"/>
<evidence type="ECO:0000256" key="7">
    <source>
        <dbReference type="ARBA" id="ARBA00022798"/>
    </source>
</evidence>
<keyword evidence="6" id="KW-0808">Transferase</keyword>